<evidence type="ECO:0000313" key="2">
    <source>
        <dbReference type="Proteomes" id="UP001153331"/>
    </source>
</evidence>
<protein>
    <submittedName>
        <fullName evidence="1">Uncharacterized protein</fullName>
    </submittedName>
</protein>
<organism evidence="1 2">
    <name type="scientific">Boeremia exigua</name>
    <dbReference type="NCBI Taxonomy" id="749465"/>
    <lineage>
        <taxon>Eukaryota</taxon>
        <taxon>Fungi</taxon>
        <taxon>Dikarya</taxon>
        <taxon>Ascomycota</taxon>
        <taxon>Pezizomycotina</taxon>
        <taxon>Dothideomycetes</taxon>
        <taxon>Pleosporomycetidae</taxon>
        <taxon>Pleosporales</taxon>
        <taxon>Pleosporineae</taxon>
        <taxon>Didymellaceae</taxon>
        <taxon>Boeremia</taxon>
    </lineage>
</organism>
<name>A0ACC2I8U6_9PLEO</name>
<evidence type="ECO:0000313" key="1">
    <source>
        <dbReference type="EMBL" id="KAJ8111595.1"/>
    </source>
</evidence>
<dbReference type="Proteomes" id="UP001153331">
    <property type="component" value="Unassembled WGS sequence"/>
</dbReference>
<gene>
    <name evidence="1" type="ORF">OPT61_g5845</name>
</gene>
<comment type="caution">
    <text evidence="1">The sequence shown here is derived from an EMBL/GenBank/DDBJ whole genome shotgun (WGS) entry which is preliminary data.</text>
</comment>
<accession>A0ACC2I8U6</accession>
<sequence>MLGDQVAEDDRASRRAHGTVCERDPAQKHGADGAAGARRRPLLAPPAREPCCVPTQSPRIHPGRYCARRASGIWARIPV</sequence>
<dbReference type="EMBL" id="JAPHNI010000392">
    <property type="protein sequence ID" value="KAJ8111595.1"/>
    <property type="molecule type" value="Genomic_DNA"/>
</dbReference>
<proteinExistence type="predicted"/>
<keyword evidence="2" id="KW-1185">Reference proteome</keyword>
<reference evidence="1" key="1">
    <citation type="submission" date="2022-11" db="EMBL/GenBank/DDBJ databases">
        <title>Genome Sequence of Boeremia exigua.</title>
        <authorList>
            <person name="Buettner E."/>
        </authorList>
    </citation>
    <scope>NUCLEOTIDE SEQUENCE</scope>
    <source>
        <strain evidence="1">CU02</strain>
    </source>
</reference>